<dbReference type="EMBL" id="GFDF01007369">
    <property type="protein sequence ID" value="JAV06715.1"/>
    <property type="molecule type" value="Transcribed_RNA"/>
</dbReference>
<keyword evidence="10" id="KW-0325">Glycoprotein</keyword>
<feature type="transmembrane region" description="Helical" evidence="13">
    <location>
        <begin position="112"/>
        <end position="130"/>
    </location>
</feature>
<dbReference type="InterPro" id="IPR017452">
    <property type="entry name" value="GPCR_Rhodpsn_7TM"/>
</dbReference>
<proteinExistence type="inferred from homology"/>
<feature type="transmembrane region" description="Helical" evidence="13">
    <location>
        <begin position="251"/>
        <end position="270"/>
    </location>
</feature>
<evidence type="ECO:0000256" key="3">
    <source>
        <dbReference type="ARBA" id="ARBA00022475"/>
    </source>
</evidence>
<evidence type="ECO:0000256" key="1">
    <source>
        <dbReference type="ARBA" id="ARBA00004651"/>
    </source>
</evidence>
<dbReference type="CDD" id="cd15096">
    <property type="entry name" value="7tmA_AstA_R_insect"/>
    <property type="match status" value="1"/>
</dbReference>
<sequence length="353" mass="39167">MASTTDFPSTVWQNVSIVPITSGSDVDETEMIVSRVVPVFFGVIGITGFLGNMLVVLVVVSNPGMRSTTNILIINLAVADLLFVIFCVPFTATDYMLSMWPFGDSWCKVVQYLIVVTAHASIYTLVLMSLDRFLAVVHPIASMVIRTEKNTLMAISVLWFLILSTGIPVLFVHGVHEYRHGDRNLTSCTFLDDGGFSWPAFHIAFFSSSYVVPLVLISGLYLRMLLRLWRHGVGGRISAESHRGRKRVTRMVVIVVAAFASLWFPIQVILVLKSIGLYKADTDLKISLQIAAHVLAYISSCINPVLYAFLSENFRKAFRKIMYCGPMLRSGLSGRHIPLPTRSTRTGSIPDTV</sequence>
<evidence type="ECO:0000259" key="14">
    <source>
        <dbReference type="PROSITE" id="PS50262"/>
    </source>
</evidence>
<dbReference type="PROSITE" id="PS50262">
    <property type="entry name" value="G_PROTEIN_RECEP_F1_2"/>
    <property type="match status" value="1"/>
</dbReference>
<keyword evidence="5 13" id="KW-1133">Transmembrane helix</keyword>
<evidence type="ECO:0000256" key="7">
    <source>
        <dbReference type="ARBA" id="ARBA00023136"/>
    </source>
</evidence>
<feature type="transmembrane region" description="Helical" evidence="13">
    <location>
        <begin position="290"/>
        <end position="310"/>
    </location>
</feature>
<dbReference type="PRINTS" id="PR00663">
    <property type="entry name" value="GALANINR"/>
</dbReference>
<protein>
    <submittedName>
        <fullName evidence="15">Putative g protein-coupled receptor</fullName>
    </submittedName>
</protein>
<dbReference type="PANTHER" id="PTHR45695">
    <property type="entry name" value="LEUCOKININ RECEPTOR-RELATED"/>
    <property type="match status" value="1"/>
</dbReference>
<feature type="domain" description="G-protein coupled receptors family 1 profile" evidence="14">
    <location>
        <begin position="51"/>
        <end position="307"/>
    </location>
</feature>
<evidence type="ECO:0000256" key="9">
    <source>
        <dbReference type="ARBA" id="ARBA00023170"/>
    </source>
</evidence>
<evidence type="ECO:0000256" key="12">
    <source>
        <dbReference type="RuleBase" id="RU000688"/>
    </source>
</evidence>
<evidence type="ECO:0000256" key="13">
    <source>
        <dbReference type="SAM" id="Phobius"/>
    </source>
</evidence>
<keyword evidence="6 12" id="KW-0297">G-protein coupled receptor</keyword>
<dbReference type="PRINTS" id="PR00237">
    <property type="entry name" value="GPCRRHODOPSN"/>
</dbReference>
<dbReference type="SMART" id="SM01381">
    <property type="entry name" value="7TM_GPCR_Srsx"/>
    <property type="match status" value="1"/>
</dbReference>
<evidence type="ECO:0000256" key="5">
    <source>
        <dbReference type="ARBA" id="ARBA00022989"/>
    </source>
</evidence>
<evidence type="ECO:0000256" key="2">
    <source>
        <dbReference type="ARBA" id="ARBA00010663"/>
    </source>
</evidence>
<dbReference type="AlphaFoldDB" id="A0A1L8DK19"/>
<evidence type="ECO:0000256" key="6">
    <source>
        <dbReference type="ARBA" id="ARBA00023040"/>
    </source>
</evidence>
<keyword evidence="3" id="KW-1003">Cell membrane</keyword>
<keyword evidence="8" id="KW-1015">Disulfide bond</keyword>
<organism evidence="15">
    <name type="scientific">Nyssomyia neivai</name>
    <dbReference type="NCBI Taxonomy" id="330878"/>
    <lineage>
        <taxon>Eukaryota</taxon>
        <taxon>Metazoa</taxon>
        <taxon>Ecdysozoa</taxon>
        <taxon>Arthropoda</taxon>
        <taxon>Hexapoda</taxon>
        <taxon>Insecta</taxon>
        <taxon>Pterygota</taxon>
        <taxon>Neoptera</taxon>
        <taxon>Endopterygota</taxon>
        <taxon>Diptera</taxon>
        <taxon>Nematocera</taxon>
        <taxon>Psychodoidea</taxon>
        <taxon>Psychodidae</taxon>
        <taxon>Nyssomyia</taxon>
    </lineage>
</organism>
<dbReference type="Gene3D" id="1.20.1070.10">
    <property type="entry name" value="Rhodopsin 7-helix transmembrane proteins"/>
    <property type="match status" value="1"/>
</dbReference>
<evidence type="ECO:0000256" key="10">
    <source>
        <dbReference type="ARBA" id="ARBA00023180"/>
    </source>
</evidence>
<dbReference type="InterPro" id="IPR000405">
    <property type="entry name" value="Galanin_rcpt"/>
</dbReference>
<reference evidence="15" key="1">
    <citation type="submission" date="2016-12" db="EMBL/GenBank/DDBJ databases">
        <title>An insight into the sialome and mialome of the sand fly, Nyssomyia neivai.</title>
        <authorList>
            <person name="Sebastian V."/>
            <person name="Goulart T.M."/>
            <person name="Oliveira W."/>
            <person name="Calvo E."/>
            <person name="Oliveira L.F."/>
            <person name="Pinto M.C."/>
            <person name="Rosselino A.M."/>
            <person name="Ribeiro J.M."/>
        </authorList>
    </citation>
    <scope>NUCLEOTIDE SEQUENCE</scope>
</reference>
<dbReference type="FunFam" id="1.20.1070.10:FF:000255">
    <property type="entry name" value="Allatostatin A receptor"/>
    <property type="match status" value="1"/>
</dbReference>
<accession>A0A1L8DK19</accession>
<dbReference type="GO" id="GO:0005886">
    <property type="term" value="C:plasma membrane"/>
    <property type="evidence" value="ECO:0007669"/>
    <property type="project" value="UniProtKB-SubCell"/>
</dbReference>
<dbReference type="PANTHER" id="PTHR45695:SF23">
    <property type="entry name" value="GALANIN-LIKE G-PROTEIN COUPLED RECEPTOR NPR-9"/>
    <property type="match status" value="1"/>
</dbReference>
<keyword evidence="4 12" id="KW-0812">Transmembrane</keyword>
<feature type="transmembrane region" description="Helical" evidence="13">
    <location>
        <begin position="39"/>
        <end position="60"/>
    </location>
</feature>
<dbReference type="InterPro" id="IPR000276">
    <property type="entry name" value="GPCR_Rhodpsn"/>
</dbReference>
<dbReference type="Pfam" id="PF00001">
    <property type="entry name" value="7tm_1"/>
    <property type="match status" value="1"/>
</dbReference>
<keyword evidence="11 12" id="KW-0807">Transducer</keyword>
<feature type="transmembrane region" description="Helical" evidence="13">
    <location>
        <begin position="196"/>
        <end position="222"/>
    </location>
</feature>
<feature type="transmembrane region" description="Helical" evidence="13">
    <location>
        <begin position="151"/>
        <end position="176"/>
    </location>
</feature>
<feature type="transmembrane region" description="Helical" evidence="13">
    <location>
        <begin position="72"/>
        <end position="92"/>
    </location>
</feature>
<comment type="similarity">
    <text evidence="2 12">Belongs to the G-protein coupled receptor 1 family.</text>
</comment>
<evidence type="ECO:0000313" key="15">
    <source>
        <dbReference type="EMBL" id="JAV06715.1"/>
    </source>
</evidence>
<keyword evidence="9 12" id="KW-0675">Receptor</keyword>
<evidence type="ECO:0000256" key="8">
    <source>
        <dbReference type="ARBA" id="ARBA00023157"/>
    </source>
</evidence>
<name>A0A1L8DK19_9DIPT</name>
<comment type="subcellular location">
    <subcellularLocation>
        <location evidence="1">Cell membrane</location>
        <topology evidence="1">Multi-pass membrane protein</topology>
    </subcellularLocation>
</comment>
<dbReference type="SUPFAM" id="SSF81321">
    <property type="entry name" value="Family A G protein-coupled receptor-like"/>
    <property type="match status" value="1"/>
</dbReference>
<evidence type="ECO:0000256" key="11">
    <source>
        <dbReference type="ARBA" id="ARBA00023224"/>
    </source>
</evidence>
<evidence type="ECO:0000256" key="4">
    <source>
        <dbReference type="ARBA" id="ARBA00022692"/>
    </source>
</evidence>
<dbReference type="GO" id="GO:0004930">
    <property type="term" value="F:G protein-coupled receptor activity"/>
    <property type="evidence" value="ECO:0007669"/>
    <property type="project" value="UniProtKB-KW"/>
</dbReference>
<keyword evidence="7 13" id="KW-0472">Membrane</keyword>
<dbReference type="PROSITE" id="PS00237">
    <property type="entry name" value="G_PROTEIN_RECEP_F1_1"/>
    <property type="match status" value="1"/>
</dbReference>